<keyword evidence="4" id="KW-0676">Redox-active center</keyword>
<comment type="subcellular location">
    <subcellularLocation>
        <location evidence="1">Cell envelope</location>
    </subcellularLocation>
</comment>
<dbReference type="PANTHER" id="PTHR42852">
    <property type="entry name" value="THIOL:DISULFIDE INTERCHANGE PROTEIN DSBE"/>
    <property type="match status" value="1"/>
</dbReference>
<evidence type="ECO:0000313" key="6">
    <source>
        <dbReference type="EMBL" id="MBD3866589.1"/>
    </source>
</evidence>
<dbReference type="GO" id="GO:0016209">
    <property type="term" value="F:antioxidant activity"/>
    <property type="evidence" value="ECO:0007669"/>
    <property type="project" value="InterPro"/>
</dbReference>
<evidence type="ECO:0000313" key="7">
    <source>
        <dbReference type="Proteomes" id="UP000648239"/>
    </source>
</evidence>
<dbReference type="SUPFAM" id="SSF52833">
    <property type="entry name" value="Thioredoxin-like"/>
    <property type="match status" value="1"/>
</dbReference>
<evidence type="ECO:0000256" key="3">
    <source>
        <dbReference type="ARBA" id="ARBA00023157"/>
    </source>
</evidence>
<dbReference type="GO" id="GO:0030313">
    <property type="term" value="C:cell envelope"/>
    <property type="evidence" value="ECO:0007669"/>
    <property type="project" value="UniProtKB-SubCell"/>
</dbReference>
<organism evidence="6 7">
    <name type="scientific">Candidatus Polarisedimenticola svalbardensis</name>
    <dbReference type="NCBI Taxonomy" id="2886004"/>
    <lineage>
        <taxon>Bacteria</taxon>
        <taxon>Pseudomonadati</taxon>
        <taxon>Acidobacteriota</taxon>
        <taxon>Candidatus Polarisedimenticolia</taxon>
        <taxon>Candidatus Polarisedimenticolales</taxon>
        <taxon>Candidatus Polarisedimenticolaceae</taxon>
        <taxon>Candidatus Polarisedimenticola</taxon>
    </lineage>
</organism>
<dbReference type="EMBL" id="JACXWD010000001">
    <property type="protein sequence ID" value="MBD3866589.1"/>
    <property type="molecule type" value="Genomic_DNA"/>
</dbReference>
<gene>
    <name evidence="6" type="ORF">IFK94_00545</name>
</gene>
<dbReference type="Pfam" id="PF00578">
    <property type="entry name" value="AhpC-TSA"/>
    <property type="match status" value="1"/>
</dbReference>
<keyword evidence="2" id="KW-0201">Cytochrome c-type biogenesis</keyword>
<proteinExistence type="predicted"/>
<evidence type="ECO:0000256" key="2">
    <source>
        <dbReference type="ARBA" id="ARBA00022748"/>
    </source>
</evidence>
<evidence type="ECO:0000256" key="4">
    <source>
        <dbReference type="ARBA" id="ARBA00023284"/>
    </source>
</evidence>
<dbReference type="InterPro" id="IPR050553">
    <property type="entry name" value="Thioredoxin_ResA/DsbE_sf"/>
</dbReference>
<keyword evidence="3" id="KW-1015">Disulfide bond</keyword>
<dbReference type="PROSITE" id="PS51352">
    <property type="entry name" value="THIOREDOXIN_2"/>
    <property type="match status" value="1"/>
</dbReference>
<dbReference type="GO" id="GO:0017004">
    <property type="term" value="P:cytochrome complex assembly"/>
    <property type="evidence" value="ECO:0007669"/>
    <property type="project" value="UniProtKB-KW"/>
</dbReference>
<dbReference type="InterPro" id="IPR000866">
    <property type="entry name" value="AhpC/TSA"/>
</dbReference>
<dbReference type="InterPro" id="IPR017937">
    <property type="entry name" value="Thioredoxin_CS"/>
</dbReference>
<dbReference type="PROSITE" id="PS51257">
    <property type="entry name" value="PROKAR_LIPOPROTEIN"/>
    <property type="match status" value="1"/>
</dbReference>
<dbReference type="AlphaFoldDB" id="A0A8J6XZT4"/>
<name>A0A8J6XZT4_9BACT</name>
<dbReference type="Gene3D" id="3.40.30.10">
    <property type="entry name" value="Glutaredoxin"/>
    <property type="match status" value="1"/>
</dbReference>
<reference evidence="6 7" key="1">
    <citation type="submission" date="2020-08" db="EMBL/GenBank/DDBJ databases">
        <title>Acidobacteriota in marine sediments use diverse sulfur dissimilation pathways.</title>
        <authorList>
            <person name="Wasmund K."/>
        </authorList>
    </citation>
    <scope>NUCLEOTIDE SEQUENCE [LARGE SCALE GENOMIC DNA]</scope>
    <source>
        <strain evidence="6">MAG AM4</strain>
    </source>
</reference>
<protein>
    <submittedName>
        <fullName evidence="6">TlpA family protein disulfide reductase</fullName>
    </submittedName>
</protein>
<evidence type="ECO:0000256" key="1">
    <source>
        <dbReference type="ARBA" id="ARBA00004196"/>
    </source>
</evidence>
<dbReference type="CDD" id="cd02966">
    <property type="entry name" value="TlpA_like_family"/>
    <property type="match status" value="1"/>
</dbReference>
<dbReference type="GO" id="GO:0016491">
    <property type="term" value="F:oxidoreductase activity"/>
    <property type="evidence" value="ECO:0007669"/>
    <property type="project" value="InterPro"/>
</dbReference>
<sequence>MRRSKFPVSLLWIFMAGLVMVVTGCGGGAGNSVTPTAEGDERAPAFTLNDLEGNPVSLSDSDGQIRIVDFWATWCAPCREEVPMFKELHAEYGGRGVKIISISMDGAENLDAVKEFVAEYDIPYTNLMDDEEVSQQYRAAGLPATYVVDGDGAIVKNYVGAKPKRIMVELLDGLLADEAGEAGS</sequence>
<dbReference type="InterPro" id="IPR013766">
    <property type="entry name" value="Thioredoxin_domain"/>
</dbReference>
<feature type="domain" description="Thioredoxin" evidence="5">
    <location>
        <begin position="37"/>
        <end position="176"/>
    </location>
</feature>
<comment type="caution">
    <text evidence="6">The sequence shown here is derived from an EMBL/GenBank/DDBJ whole genome shotgun (WGS) entry which is preliminary data.</text>
</comment>
<dbReference type="PANTHER" id="PTHR42852:SF6">
    <property type="entry name" value="THIOL:DISULFIDE INTERCHANGE PROTEIN DSBE"/>
    <property type="match status" value="1"/>
</dbReference>
<evidence type="ECO:0000259" key="5">
    <source>
        <dbReference type="PROSITE" id="PS51352"/>
    </source>
</evidence>
<dbReference type="Proteomes" id="UP000648239">
    <property type="component" value="Unassembled WGS sequence"/>
</dbReference>
<dbReference type="InterPro" id="IPR036249">
    <property type="entry name" value="Thioredoxin-like_sf"/>
</dbReference>
<accession>A0A8J6XZT4</accession>
<dbReference type="PROSITE" id="PS00194">
    <property type="entry name" value="THIOREDOXIN_1"/>
    <property type="match status" value="1"/>
</dbReference>